<dbReference type="PANTHER" id="PTHR12133:SF2">
    <property type="entry name" value="TRNA (ADENINE(58)-N(1))-METHYLTRANSFERASE CATALYTIC SUBUNIT TRMT61A"/>
    <property type="match status" value="1"/>
</dbReference>
<evidence type="ECO:0000313" key="13">
    <source>
        <dbReference type="Proteomes" id="UP000054516"/>
    </source>
</evidence>
<protein>
    <recommendedName>
        <fullName evidence="3">tRNA (adenine(58)-N(1))-methyltransferase catalytic subunit TRM61</fullName>
        <ecNumber evidence="2">2.1.1.220</ecNumber>
    </recommendedName>
    <alternativeName>
        <fullName evidence="9">tRNA(m1A58)-methyltransferase subunit TRM61</fullName>
    </alternativeName>
</protein>
<evidence type="ECO:0000256" key="10">
    <source>
        <dbReference type="SAM" id="MobiDB-lite"/>
    </source>
</evidence>
<evidence type="ECO:0000256" key="7">
    <source>
        <dbReference type="ARBA" id="ARBA00022694"/>
    </source>
</evidence>
<accession>A0A1S7ULL8</accession>
<dbReference type="GO" id="GO:0030488">
    <property type="term" value="P:tRNA methylation"/>
    <property type="evidence" value="ECO:0007669"/>
    <property type="project" value="InterPro"/>
</dbReference>
<dbReference type="EMBL" id="DF977451">
    <property type="protein sequence ID" value="GAP83955.2"/>
    <property type="molecule type" value="Genomic_DNA"/>
</dbReference>
<evidence type="ECO:0000256" key="4">
    <source>
        <dbReference type="ARBA" id="ARBA00022603"/>
    </source>
</evidence>
<dbReference type="OMA" id="IGQPWGS"/>
<feature type="compositionally biased region" description="Low complexity" evidence="10">
    <location>
        <begin position="497"/>
        <end position="508"/>
    </location>
</feature>
<organism evidence="12">
    <name type="scientific">Rosellinia necatrix</name>
    <name type="common">White root-rot fungus</name>
    <dbReference type="NCBI Taxonomy" id="77044"/>
    <lineage>
        <taxon>Eukaryota</taxon>
        <taxon>Fungi</taxon>
        <taxon>Dikarya</taxon>
        <taxon>Ascomycota</taxon>
        <taxon>Pezizomycotina</taxon>
        <taxon>Sordariomycetes</taxon>
        <taxon>Xylariomycetidae</taxon>
        <taxon>Xylariales</taxon>
        <taxon>Xylariaceae</taxon>
        <taxon>Rosellinia</taxon>
    </lineage>
</organism>
<evidence type="ECO:0000256" key="2">
    <source>
        <dbReference type="ARBA" id="ARBA00012796"/>
    </source>
</evidence>
<evidence type="ECO:0000256" key="6">
    <source>
        <dbReference type="ARBA" id="ARBA00022691"/>
    </source>
</evidence>
<sequence>MTTTSPFLDPGPLTTPGALALVHLSRDNVVPVYLREGSGTVDGYSEGAVINTRFGSFPHSTLIGQPWGSQIRASIVDTGSRGRKRKLGNAADADATGNDTETVASSNSNPKDVKTAASGFIHILPPTPEIWTSSLPHRTQVVYTPDYSYILHRIRARPGAQIIEAGSGSGSFTHAAARAVYNGYPTAADDKKGKVWSFEFNHTRFLKMQEEVKDHLLDGIVQVTNRDVYNDGFLVDGESPGAECVFLDVPAPWQALPHLSRRKPDPSLLASGGLEPLKETTSQWRSPLRADRTVHICTFSPCIEQVTKTVEIMRRLGWMEIEMVEVAQRRINVLREKVGLNMPLERGTNQSPRNVTEAISRLKEIDSKFKEYYKDKQDADVNMEDVDTEKGQKGRNGVLNGDVSIADSNASSGDTPTVKPWAAGRLIHRTEAEIKTHTSYLVFAILPQEWSEEQEAAALANWPCGRESKVIGSVDKETRKQEKRELLRGKHQKKLAAKAAPAPSSPLAKKNKTEKKKKYTLDAYAYI</sequence>
<dbReference type="PROSITE" id="PS51620">
    <property type="entry name" value="SAM_TRM61"/>
    <property type="match status" value="1"/>
</dbReference>
<feature type="compositionally biased region" description="Basic and acidic residues" evidence="10">
    <location>
        <begin position="476"/>
        <end position="488"/>
    </location>
</feature>
<dbReference type="PANTHER" id="PTHR12133">
    <property type="entry name" value="TRNA (ADENINE(58)-N(1))-METHYLTRANSFERASE"/>
    <property type="match status" value="1"/>
</dbReference>
<dbReference type="InterPro" id="IPR049470">
    <property type="entry name" value="TRM61_C"/>
</dbReference>
<keyword evidence="5 12" id="KW-0808">Transferase</keyword>
<keyword evidence="13" id="KW-1185">Reference proteome</keyword>
<proteinExistence type="predicted"/>
<dbReference type="EC" id="2.1.1.220" evidence="2"/>
<dbReference type="Pfam" id="PF08704">
    <property type="entry name" value="GCD14"/>
    <property type="match status" value="2"/>
</dbReference>
<feature type="compositionally biased region" description="Low complexity" evidence="10">
    <location>
        <begin position="88"/>
        <end position="100"/>
    </location>
</feature>
<dbReference type="SUPFAM" id="SSF53335">
    <property type="entry name" value="S-adenosyl-L-methionine-dependent methyltransferases"/>
    <property type="match status" value="1"/>
</dbReference>
<evidence type="ECO:0000256" key="9">
    <source>
        <dbReference type="ARBA" id="ARBA00033309"/>
    </source>
</evidence>
<gene>
    <name evidence="12" type="ORF">SAMD00023353_0602780</name>
</gene>
<feature type="compositionally biased region" description="Polar residues" evidence="10">
    <location>
        <begin position="101"/>
        <end position="110"/>
    </location>
</feature>
<comment type="subcellular location">
    <subcellularLocation>
        <location evidence="1">Nucleus</location>
    </subcellularLocation>
</comment>
<dbReference type="GO" id="GO:0160107">
    <property type="term" value="F:tRNA (adenine(58)-N1)-methyltransferase activity"/>
    <property type="evidence" value="ECO:0007669"/>
    <property type="project" value="UniProtKB-EC"/>
</dbReference>
<dbReference type="OrthoDB" id="1925287at2759"/>
<keyword evidence="8" id="KW-0539">Nucleus</keyword>
<keyword evidence="4 12" id="KW-0489">Methyltransferase</keyword>
<keyword evidence="7" id="KW-0819">tRNA processing</keyword>
<evidence type="ECO:0000313" key="12">
    <source>
        <dbReference type="EMBL" id="GAP83955.2"/>
    </source>
</evidence>
<feature type="domain" description="tRNA (adenine(58)-N(1))-methyltransferase catalytic subunit TRM61 C-terminal" evidence="11">
    <location>
        <begin position="293"/>
        <end position="445"/>
    </location>
</feature>
<evidence type="ECO:0000256" key="5">
    <source>
        <dbReference type="ARBA" id="ARBA00022679"/>
    </source>
</evidence>
<dbReference type="Proteomes" id="UP000054516">
    <property type="component" value="Unassembled WGS sequence"/>
</dbReference>
<keyword evidence="6" id="KW-0949">S-adenosyl-L-methionine</keyword>
<feature type="region of interest" description="Disordered" evidence="10">
    <location>
        <begin position="78"/>
        <end position="111"/>
    </location>
</feature>
<evidence type="ECO:0000256" key="3">
    <source>
        <dbReference type="ARBA" id="ARBA00015963"/>
    </source>
</evidence>
<name>A0A1S7ULL8_ROSNE</name>
<dbReference type="GO" id="GO:0031515">
    <property type="term" value="C:tRNA (m1A) methyltransferase complex"/>
    <property type="evidence" value="ECO:0007669"/>
    <property type="project" value="InterPro"/>
</dbReference>
<dbReference type="STRING" id="77044.A0A1S7ULL8"/>
<dbReference type="GO" id="GO:0005634">
    <property type="term" value="C:nucleus"/>
    <property type="evidence" value="ECO:0007669"/>
    <property type="project" value="UniProtKB-SubCell"/>
</dbReference>
<dbReference type="Gene3D" id="3.10.330.20">
    <property type="match status" value="1"/>
</dbReference>
<dbReference type="InterPro" id="IPR029063">
    <property type="entry name" value="SAM-dependent_MTases_sf"/>
</dbReference>
<feature type="domain" description="tRNA (adenine(58)-N(1))-methyltransferase catalytic subunit TRM61 C-terminal" evidence="11">
    <location>
        <begin position="119"/>
        <end position="261"/>
    </location>
</feature>
<evidence type="ECO:0000256" key="8">
    <source>
        <dbReference type="ARBA" id="ARBA00023242"/>
    </source>
</evidence>
<feature type="region of interest" description="Disordered" evidence="10">
    <location>
        <begin position="476"/>
        <end position="514"/>
    </location>
</feature>
<dbReference type="Gene3D" id="3.40.50.150">
    <property type="entry name" value="Vaccinia Virus protein VP39"/>
    <property type="match status" value="1"/>
</dbReference>
<evidence type="ECO:0000256" key="1">
    <source>
        <dbReference type="ARBA" id="ARBA00004123"/>
    </source>
</evidence>
<evidence type="ECO:0000259" key="11">
    <source>
        <dbReference type="Pfam" id="PF08704"/>
    </source>
</evidence>
<reference evidence="12" key="1">
    <citation type="submission" date="2016-03" db="EMBL/GenBank/DDBJ databases">
        <title>Draft genome sequence of Rosellinia necatrix.</title>
        <authorList>
            <person name="Kanematsu S."/>
        </authorList>
    </citation>
    <scope>NUCLEOTIDE SEQUENCE [LARGE SCALE GENOMIC DNA]</scope>
    <source>
        <strain evidence="12">W97</strain>
    </source>
</reference>
<dbReference type="AlphaFoldDB" id="A0A1S7ULL8"/>
<dbReference type="InterPro" id="IPR014816">
    <property type="entry name" value="tRNA_MeTrfase_Gcd14"/>
</dbReference>